<gene>
    <name evidence="2" type="ORF">AVDCRST_MAG74-3915</name>
</gene>
<evidence type="ECO:0000313" key="2">
    <source>
        <dbReference type="EMBL" id="CAA9431428.1"/>
    </source>
</evidence>
<dbReference type="AlphaFoldDB" id="A0A6J4Q1A6"/>
<dbReference type="SUPFAM" id="SSF49344">
    <property type="entry name" value="CBD9-like"/>
    <property type="match status" value="1"/>
</dbReference>
<dbReference type="GO" id="GO:0004553">
    <property type="term" value="F:hydrolase activity, hydrolyzing O-glycosyl compounds"/>
    <property type="evidence" value="ECO:0007669"/>
    <property type="project" value="InterPro"/>
</dbReference>
<protein>
    <submittedName>
        <fullName evidence="2">CBM9</fullName>
    </submittedName>
</protein>
<evidence type="ECO:0000259" key="1">
    <source>
        <dbReference type="Pfam" id="PF06452"/>
    </source>
</evidence>
<feature type="domain" description="Carbohydrate-binding" evidence="1">
    <location>
        <begin position="45"/>
        <end position="232"/>
    </location>
</feature>
<accession>A0A6J4Q1A6</accession>
<dbReference type="GO" id="GO:0016052">
    <property type="term" value="P:carbohydrate catabolic process"/>
    <property type="evidence" value="ECO:0007669"/>
    <property type="project" value="InterPro"/>
</dbReference>
<dbReference type="Gene3D" id="2.60.40.1190">
    <property type="match status" value="1"/>
</dbReference>
<reference evidence="2" key="1">
    <citation type="submission" date="2020-02" db="EMBL/GenBank/DDBJ databases">
        <authorList>
            <person name="Meier V. D."/>
        </authorList>
    </citation>
    <scope>NUCLEOTIDE SEQUENCE</scope>
    <source>
        <strain evidence="2">AVDCRST_MAG74</strain>
    </source>
</reference>
<organism evidence="2">
    <name type="scientific">uncultured Pyrinomonadaceae bacterium</name>
    <dbReference type="NCBI Taxonomy" id="2283094"/>
    <lineage>
        <taxon>Bacteria</taxon>
        <taxon>Pseudomonadati</taxon>
        <taxon>Acidobacteriota</taxon>
        <taxon>Blastocatellia</taxon>
        <taxon>Blastocatellales</taxon>
        <taxon>Pyrinomonadaceae</taxon>
        <taxon>environmental samples</taxon>
    </lineage>
</organism>
<dbReference type="GO" id="GO:0030246">
    <property type="term" value="F:carbohydrate binding"/>
    <property type="evidence" value="ECO:0007669"/>
    <property type="project" value="InterPro"/>
</dbReference>
<name>A0A6J4Q1A6_9BACT</name>
<dbReference type="CDD" id="cd09620">
    <property type="entry name" value="CBM9_like_3"/>
    <property type="match status" value="1"/>
</dbReference>
<dbReference type="EMBL" id="CADCUR010000308">
    <property type="protein sequence ID" value="CAA9431428.1"/>
    <property type="molecule type" value="Genomic_DNA"/>
</dbReference>
<proteinExistence type="predicted"/>
<dbReference type="Pfam" id="PF06452">
    <property type="entry name" value="CBM9_1"/>
    <property type="match status" value="1"/>
</dbReference>
<dbReference type="InterPro" id="IPR010502">
    <property type="entry name" value="Carb-bd_dom_fam9"/>
</dbReference>
<sequence>MKYVNFIFLITFICYYTLNVSAKMTDKIKITHVKNDFSIQELNNKFWKEAKDVIVDKYWSGENAPVGRHFKTKLLWSDSALYVRFEANQAEPLVVSEKANLKTKTRGLWDRDVCEIFLVPNKNEPRKYFEFEIAPNGEWIDLGIYQKTDERITDWNYNSGMQSAARIEKDRVIMALKVEWKAFGAVPKSGDVWRGNILRCVGREPTRGYLAWQPTRTKEPSFHVPEAFGNFQFSE</sequence>